<dbReference type="NCBIfam" id="TIGR02983">
    <property type="entry name" value="SigE-fam_strep"/>
    <property type="match status" value="1"/>
</dbReference>
<proteinExistence type="inferred from homology"/>
<dbReference type="EMBL" id="BAAAQQ010000014">
    <property type="protein sequence ID" value="GAA2134397.1"/>
    <property type="molecule type" value="Genomic_DNA"/>
</dbReference>
<dbReference type="InterPro" id="IPR014284">
    <property type="entry name" value="RNA_pol_sigma-70_dom"/>
</dbReference>
<dbReference type="Proteomes" id="UP001500575">
    <property type="component" value="Unassembled WGS sequence"/>
</dbReference>
<sequence length="174" mass="19524">MSVVGVDVGDEQAYTAWAAGCQQRLLRSALLLTGDLARAEDLVQEALVKVAVRWTRLRDGNPTAYARTVIHHDHVSWWRRHRRESPAPTRDRHDERPAHDTETERRMVVLTALARLTRAQRAVLVLRHFDDLSERETAEILGVSVGTVKSQNAAALARLRTGAPELLDLIGRIS</sequence>
<dbReference type="SUPFAM" id="SSF88659">
    <property type="entry name" value="Sigma3 and sigma4 domains of RNA polymerase sigma factors"/>
    <property type="match status" value="1"/>
</dbReference>
<dbReference type="Pfam" id="PF08281">
    <property type="entry name" value="Sigma70_r4_2"/>
    <property type="match status" value="1"/>
</dbReference>
<dbReference type="InterPro" id="IPR007627">
    <property type="entry name" value="RNA_pol_sigma70_r2"/>
</dbReference>
<gene>
    <name evidence="9" type="ORF">GCM10009843_40840</name>
</gene>
<dbReference type="InterPro" id="IPR013325">
    <property type="entry name" value="RNA_pol_sigma_r2"/>
</dbReference>
<dbReference type="InterPro" id="IPR036388">
    <property type="entry name" value="WH-like_DNA-bd_sf"/>
</dbReference>
<dbReference type="InterPro" id="IPR014325">
    <property type="entry name" value="RNA_pol_sigma-E_actinobac"/>
</dbReference>
<keyword evidence="3" id="KW-0731">Sigma factor</keyword>
<keyword evidence="5" id="KW-0804">Transcription</keyword>
<evidence type="ECO:0000256" key="3">
    <source>
        <dbReference type="ARBA" id="ARBA00023082"/>
    </source>
</evidence>
<feature type="domain" description="RNA polymerase sigma factor 70 region 4 type 2" evidence="8">
    <location>
        <begin position="107"/>
        <end position="159"/>
    </location>
</feature>
<protein>
    <submittedName>
        <fullName evidence="9">SigE family RNA polymerase sigma factor</fullName>
    </submittedName>
</protein>
<reference evidence="9 10" key="1">
    <citation type="journal article" date="2019" name="Int. J. Syst. Evol. Microbiol.">
        <title>The Global Catalogue of Microorganisms (GCM) 10K type strain sequencing project: providing services to taxonomists for standard genome sequencing and annotation.</title>
        <authorList>
            <consortium name="The Broad Institute Genomics Platform"/>
            <consortium name="The Broad Institute Genome Sequencing Center for Infectious Disease"/>
            <person name="Wu L."/>
            <person name="Ma J."/>
        </authorList>
    </citation>
    <scope>NUCLEOTIDE SEQUENCE [LARGE SCALE GENOMIC DNA]</scope>
    <source>
        <strain evidence="9 10">JCM 16021</strain>
    </source>
</reference>
<evidence type="ECO:0000256" key="4">
    <source>
        <dbReference type="ARBA" id="ARBA00023125"/>
    </source>
</evidence>
<feature type="domain" description="RNA polymerase sigma-70 region 2" evidence="7">
    <location>
        <begin position="22"/>
        <end position="83"/>
    </location>
</feature>
<evidence type="ECO:0000259" key="7">
    <source>
        <dbReference type="Pfam" id="PF04542"/>
    </source>
</evidence>
<evidence type="ECO:0000256" key="2">
    <source>
        <dbReference type="ARBA" id="ARBA00023015"/>
    </source>
</evidence>
<comment type="similarity">
    <text evidence="1">Belongs to the sigma-70 factor family. ECF subfamily.</text>
</comment>
<feature type="compositionally biased region" description="Basic and acidic residues" evidence="6">
    <location>
        <begin position="89"/>
        <end position="103"/>
    </location>
</feature>
<evidence type="ECO:0000256" key="6">
    <source>
        <dbReference type="SAM" id="MobiDB-lite"/>
    </source>
</evidence>
<dbReference type="Gene3D" id="1.10.10.10">
    <property type="entry name" value="Winged helix-like DNA-binding domain superfamily/Winged helix DNA-binding domain"/>
    <property type="match status" value="1"/>
</dbReference>
<dbReference type="Pfam" id="PF04542">
    <property type="entry name" value="Sigma70_r2"/>
    <property type="match status" value="1"/>
</dbReference>
<dbReference type="InterPro" id="IPR013249">
    <property type="entry name" value="RNA_pol_sigma70_r4_t2"/>
</dbReference>
<feature type="region of interest" description="Disordered" evidence="6">
    <location>
        <begin position="80"/>
        <end position="103"/>
    </location>
</feature>
<dbReference type="Gene3D" id="1.10.1740.10">
    <property type="match status" value="1"/>
</dbReference>
<dbReference type="InterPro" id="IPR039425">
    <property type="entry name" value="RNA_pol_sigma-70-like"/>
</dbReference>
<dbReference type="NCBIfam" id="TIGR02937">
    <property type="entry name" value="sigma70-ECF"/>
    <property type="match status" value="1"/>
</dbReference>
<dbReference type="CDD" id="cd06171">
    <property type="entry name" value="Sigma70_r4"/>
    <property type="match status" value="1"/>
</dbReference>
<organism evidence="9 10">
    <name type="scientific">Nocardioides bigeumensis</name>
    <dbReference type="NCBI Taxonomy" id="433657"/>
    <lineage>
        <taxon>Bacteria</taxon>
        <taxon>Bacillati</taxon>
        <taxon>Actinomycetota</taxon>
        <taxon>Actinomycetes</taxon>
        <taxon>Propionibacteriales</taxon>
        <taxon>Nocardioidaceae</taxon>
        <taxon>Nocardioides</taxon>
    </lineage>
</organism>
<dbReference type="SUPFAM" id="SSF88946">
    <property type="entry name" value="Sigma2 domain of RNA polymerase sigma factors"/>
    <property type="match status" value="1"/>
</dbReference>
<evidence type="ECO:0000256" key="1">
    <source>
        <dbReference type="ARBA" id="ARBA00010641"/>
    </source>
</evidence>
<keyword evidence="2" id="KW-0805">Transcription regulation</keyword>
<evidence type="ECO:0000313" key="9">
    <source>
        <dbReference type="EMBL" id="GAA2134397.1"/>
    </source>
</evidence>
<evidence type="ECO:0000313" key="10">
    <source>
        <dbReference type="Proteomes" id="UP001500575"/>
    </source>
</evidence>
<evidence type="ECO:0000259" key="8">
    <source>
        <dbReference type="Pfam" id="PF08281"/>
    </source>
</evidence>
<evidence type="ECO:0000256" key="5">
    <source>
        <dbReference type="ARBA" id="ARBA00023163"/>
    </source>
</evidence>
<dbReference type="InterPro" id="IPR013324">
    <property type="entry name" value="RNA_pol_sigma_r3/r4-like"/>
</dbReference>
<keyword evidence="10" id="KW-1185">Reference proteome</keyword>
<dbReference type="PANTHER" id="PTHR43133:SF50">
    <property type="entry name" value="ECF RNA POLYMERASE SIGMA FACTOR SIGM"/>
    <property type="match status" value="1"/>
</dbReference>
<accession>A0ABN2YZD1</accession>
<keyword evidence="4" id="KW-0238">DNA-binding</keyword>
<comment type="caution">
    <text evidence="9">The sequence shown here is derived from an EMBL/GenBank/DDBJ whole genome shotgun (WGS) entry which is preliminary data.</text>
</comment>
<dbReference type="PANTHER" id="PTHR43133">
    <property type="entry name" value="RNA POLYMERASE ECF-TYPE SIGMA FACTO"/>
    <property type="match status" value="1"/>
</dbReference>
<name>A0ABN2YZD1_9ACTN</name>